<reference evidence="1" key="1">
    <citation type="submission" date="2014-09" db="EMBL/GenBank/DDBJ databases">
        <authorList>
            <person name="Magalhaes I.L.F."/>
            <person name="Oliveira U."/>
            <person name="Santos F.R."/>
            <person name="Vidigal T.H.D.A."/>
            <person name="Brescovit A.D."/>
            <person name="Santos A.J."/>
        </authorList>
    </citation>
    <scope>NUCLEOTIDE SEQUENCE</scope>
    <source>
        <tissue evidence="1">Shoot tissue taken approximately 20 cm above the soil surface</tissue>
    </source>
</reference>
<reference evidence="1" key="2">
    <citation type="journal article" date="2015" name="Data Brief">
        <title>Shoot transcriptome of the giant reed, Arundo donax.</title>
        <authorList>
            <person name="Barrero R.A."/>
            <person name="Guerrero F.D."/>
            <person name="Moolhuijzen P."/>
            <person name="Goolsby J.A."/>
            <person name="Tidwell J."/>
            <person name="Bellgard S.E."/>
            <person name="Bellgard M.I."/>
        </authorList>
    </citation>
    <scope>NUCLEOTIDE SEQUENCE</scope>
    <source>
        <tissue evidence="1">Shoot tissue taken approximately 20 cm above the soil surface</tissue>
    </source>
</reference>
<dbReference type="AlphaFoldDB" id="A0A0A9C3W0"/>
<accession>A0A0A9C3W0</accession>
<evidence type="ECO:0000313" key="1">
    <source>
        <dbReference type="EMBL" id="JAD70276.1"/>
    </source>
</evidence>
<protein>
    <submittedName>
        <fullName evidence="1">Uncharacterized protein</fullName>
    </submittedName>
</protein>
<organism evidence="1">
    <name type="scientific">Arundo donax</name>
    <name type="common">Giant reed</name>
    <name type="synonym">Donax arundinaceus</name>
    <dbReference type="NCBI Taxonomy" id="35708"/>
    <lineage>
        <taxon>Eukaryota</taxon>
        <taxon>Viridiplantae</taxon>
        <taxon>Streptophyta</taxon>
        <taxon>Embryophyta</taxon>
        <taxon>Tracheophyta</taxon>
        <taxon>Spermatophyta</taxon>
        <taxon>Magnoliopsida</taxon>
        <taxon>Liliopsida</taxon>
        <taxon>Poales</taxon>
        <taxon>Poaceae</taxon>
        <taxon>PACMAD clade</taxon>
        <taxon>Arundinoideae</taxon>
        <taxon>Arundineae</taxon>
        <taxon>Arundo</taxon>
    </lineage>
</organism>
<dbReference type="EMBL" id="GBRH01227619">
    <property type="protein sequence ID" value="JAD70276.1"/>
    <property type="molecule type" value="Transcribed_RNA"/>
</dbReference>
<sequence>MSILHKAYEMNSKCTADIFFS</sequence>
<proteinExistence type="predicted"/>
<name>A0A0A9C3W0_ARUDO</name>